<dbReference type="RefSeq" id="WP_066267319.1">
    <property type="nucleotide sequence ID" value="NZ_JARMAB010000008.1"/>
</dbReference>
<protein>
    <submittedName>
        <fullName evidence="2">Polymer-forming cytoskeletal protein</fullName>
    </submittedName>
</protein>
<dbReference type="InterPro" id="IPR007607">
    <property type="entry name" value="BacA/B"/>
</dbReference>
<evidence type="ECO:0000313" key="3">
    <source>
        <dbReference type="Proteomes" id="UP001341444"/>
    </source>
</evidence>
<dbReference type="Pfam" id="PF04519">
    <property type="entry name" value="Bactofilin"/>
    <property type="match status" value="1"/>
</dbReference>
<dbReference type="PANTHER" id="PTHR35024">
    <property type="entry name" value="HYPOTHETICAL CYTOSOLIC PROTEIN"/>
    <property type="match status" value="1"/>
</dbReference>
<keyword evidence="3" id="KW-1185">Reference proteome</keyword>
<evidence type="ECO:0000313" key="2">
    <source>
        <dbReference type="EMBL" id="MED1202951.1"/>
    </source>
</evidence>
<accession>A0ABU6ME68</accession>
<dbReference type="PANTHER" id="PTHR35024:SF4">
    <property type="entry name" value="POLYMER-FORMING CYTOSKELETAL PROTEIN"/>
    <property type="match status" value="1"/>
</dbReference>
<dbReference type="EMBL" id="JARMAB010000008">
    <property type="protein sequence ID" value="MED1202951.1"/>
    <property type="molecule type" value="Genomic_DNA"/>
</dbReference>
<name>A0ABU6ME68_9BACI</name>
<organism evidence="2 3">
    <name type="scientific">Heyndrickxia acidicola</name>
    <dbReference type="NCBI Taxonomy" id="209389"/>
    <lineage>
        <taxon>Bacteria</taxon>
        <taxon>Bacillati</taxon>
        <taxon>Bacillota</taxon>
        <taxon>Bacilli</taxon>
        <taxon>Bacillales</taxon>
        <taxon>Bacillaceae</taxon>
        <taxon>Heyndrickxia</taxon>
    </lineage>
</organism>
<sequence>MAGSTDKKRNLLINGFGTSSGGHFEKAEVNGKGTVNGDVYCNEIICNGFATINGNVEAQTIKINGNGKIDGNVYAQEISVDGIVKMSGEVNGGELKVSGSAAFGNNVKGDSILVNGKAKIAGDCESENFSSEGIFRIGGLLNAEEISVLLYGECKAEEIGGKSIIVKEKPSGMMKLIKPFFPSRLVTKVMEGDDIRIEAVTADVVRGNTVAIGPNCEIGLVEYKSDIQISPGSKVKEHKKIL</sequence>
<evidence type="ECO:0000256" key="1">
    <source>
        <dbReference type="ARBA" id="ARBA00044755"/>
    </source>
</evidence>
<comment type="similarity">
    <text evidence="1">Belongs to the bactofilin family.</text>
</comment>
<comment type="caution">
    <text evidence="2">The sequence shown here is derived from an EMBL/GenBank/DDBJ whole genome shotgun (WGS) entry which is preliminary data.</text>
</comment>
<dbReference type="Proteomes" id="UP001341444">
    <property type="component" value="Unassembled WGS sequence"/>
</dbReference>
<reference evidence="2 3" key="1">
    <citation type="submission" date="2023-03" db="EMBL/GenBank/DDBJ databases">
        <title>Bacillus Genome Sequencing.</title>
        <authorList>
            <person name="Dunlap C."/>
        </authorList>
    </citation>
    <scope>NUCLEOTIDE SEQUENCE [LARGE SCALE GENOMIC DNA]</scope>
    <source>
        <strain evidence="2 3">B-23453</strain>
    </source>
</reference>
<proteinExistence type="inferred from homology"/>
<gene>
    <name evidence="2" type="ORF">P4T90_07560</name>
</gene>